<proteinExistence type="predicted"/>
<gene>
    <name evidence="2" type="ORF">C1H46_017353</name>
</gene>
<feature type="domain" description="F-box associated beta-propeller type 3" evidence="1">
    <location>
        <begin position="102"/>
        <end position="372"/>
    </location>
</feature>
<dbReference type="Gene3D" id="3.90.1140.10">
    <property type="entry name" value="Cyclic phosphodiesterase"/>
    <property type="match status" value="1"/>
</dbReference>
<accession>A0A540ME85</accession>
<dbReference type="STRING" id="106549.A0A540ME85"/>
<dbReference type="PANTHER" id="PTHR31672:SF13">
    <property type="entry name" value="F-BOX PROTEIN CPR30-LIKE"/>
    <property type="match status" value="1"/>
</dbReference>
<comment type="caution">
    <text evidence="2">The sequence shown here is derived from an EMBL/GenBank/DDBJ whole genome shotgun (WGS) entry which is preliminary data.</text>
</comment>
<dbReference type="PANTHER" id="PTHR31672">
    <property type="entry name" value="BNACNNG10540D PROTEIN"/>
    <property type="match status" value="1"/>
</dbReference>
<dbReference type="InterPro" id="IPR050796">
    <property type="entry name" value="SCF_F-box_component"/>
</dbReference>
<dbReference type="AlphaFoldDB" id="A0A540ME85"/>
<name>A0A540ME85_MALBA</name>
<keyword evidence="3" id="KW-1185">Reference proteome</keyword>
<sequence>MKMGQDMFVKILPTLPPKTLMRFKCVSKWWFALINNPGFVSKHLSNSANNNLTTLHVLLERLVVQRKHKEEEEDPKCNITTKKEETEDVLSFLEFCKDDDNIDHEHSNSCSLVSVQDIIIPHSLSSLVLCNPGIGEFNRVPDEPCLPMWPLDQPDDYDGQDHLEAGFHTGFRYDPMSNEYKVVTFTTYFQEVDEDCRRFLSRHKAVVYTMGCDFWEEINTDSLETETTLFWPEYFQMSFKGMCYWLGIEQDKELFPFDAVEHRFHANGTLIISFDTSREVFHGIPLPSELQQFVRSDHLYLKLTVWNESVAFFALSVNSCRYPESYEMWVMDDDFKGAWTKHLTFEGTDDQIRKLTEEERKKAGEIVNILDESITSLTFPVTHFALYEIDYDDKSLKSWTKIAEIDR</sequence>
<dbReference type="InterPro" id="IPR017451">
    <property type="entry name" value="F-box-assoc_interact_dom"/>
</dbReference>
<evidence type="ECO:0000313" key="3">
    <source>
        <dbReference type="Proteomes" id="UP000315295"/>
    </source>
</evidence>
<evidence type="ECO:0000259" key="1">
    <source>
        <dbReference type="Pfam" id="PF08268"/>
    </source>
</evidence>
<dbReference type="InterPro" id="IPR013187">
    <property type="entry name" value="F-box-assoc_dom_typ3"/>
</dbReference>
<organism evidence="2 3">
    <name type="scientific">Malus baccata</name>
    <name type="common">Siberian crab apple</name>
    <name type="synonym">Pyrus baccata</name>
    <dbReference type="NCBI Taxonomy" id="106549"/>
    <lineage>
        <taxon>Eukaryota</taxon>
        <taxon>Viridiplantae</taxon>
        <taxon>Streptophyta</taxon>
        <taxon>Embryophyta</taxon>
        <taxon>Tracheophyta</taxon>
        <taxon>Spermatophyta</taxon>
        <taxon>Magnoliopsida</taxon>
        <taxon>eudicotyledons</taxon>
        <taxon>Gunneridae</taxon>
        <taxon>Pentapetalae</taxon>
        <taxon>rosids</taxon>
        <taxon>fabids</taxon>
        <taxon>Rosales</taxon>
        <taxon>Rosaceae</taxon>
        <taxon>Amygdaloideae</taxon>
        <taxon>Maleae</taxon>
        <taxon>Malus</taxon>
    </lineage>
</organism>
<dbReference type="InterPro" id="IPR036047">
    <property type="entry name" value="F-box-like_dom_sf"/>
</dbReference>
<protein>
    <recommendedName>
        <fullName evidence="1">F-box associated beta-propeller type 3 domain-containing protein</fullName>
    </recommendedName>
</protein>
<dbReference type="NCBIfam" id="TIGR01640">
    <property type="entry name" value="F_box_assoc_1"/>
    <property type="match status" value="1"/>
</dbReference>
<evidence type="ECO:0000313" key="2">
    <source>
        <dbReference type="EMBL" id="TQD97041.1"/>
    </source>
</evidence>
<dbReference type="Proteomes" id="UP000315295">
    <property type="component" value="Unassembled WGS sequence"/>
</dbReference>
<reference evidence="2 3" key="1">
    <citation type="journal article" date="2019" name="G3 (Bethesda)">
        <title>Sequencing of a Wild Apple (Malus baccata) Genome Unravels the Differences Between Cultivated and Wild Apple Species Regarding Disease Resistance and Cold Tolerance.</title>
        <authorList>
            <person name="Chen X."/>
        </authorList>
    </citation>
    <scope>NUCLEOTIDE SEQUENCE [LARGE SCALE GENOMIC DNA]</scope>
    <source>
        <strain evidence="3">cv. Shandingzi</strain>
        <tissue evidence="2">Leaves</tissue>
    </source>
</reference>
<dbReference type="Pfam" id="PF08268">
    <property type="entry name" value="FBA_3"/>
    <property type="match status" value="1"/>
</dbReference>
<dbReference type="EMBL" id="VIEB01000280">
    <property type="protein sequence ID" value="TQD97041.1"/>
    <property type="molecule type" value="Genomic_DNA"/>
</dbReference>
<dbReference type="SUPFAM" id="SSF81383">
    <property type="entry name" value="F-box domain"/>
    <property type="match status" value="1"/>
</dbReference>